<dbReference type="Proteomes" id="UP000187203">
    <property type="component" value="Unassembled WGS sequence"/>
</dbReference>
<sequence>MEEEVFARAKEGDWWRIKCPTTTTEKRRKEKPPVCIPAAAMLFARVWARRSFPTLFFV</sequence>
<protein>
    <submittedName>
        <fullName evidence="1">Uncharacterized protein</fullName>
    </submittedName>
</protein>
<evidence type="ECO:0000313" key="2">
    <source>
        <dbReference type="Proteomes" id="UP000187203"/>
    </source>
</evidence>
<reference evidence="2" key="1">
    <citation type="submission" date="2013-09" db="EMBL/GenBank/DDBJ databases">
        <title>Corchorus olitorius genome sequencing.</title>
        <authorList>
            <person name="Alam M."/>
            <person name="Haque M.S."/>
            <person name="Islam M.S."/>
            <person name="Emdad E.M."/>
            <person name="Islam M.M."/>
            <person name="Ahmed B."/>
            <person name="Halim A."/>
            <person name="Hossen Q.M.M."/>
            <person name="Hossain M.Z."/>
            <person name="Ahmed R."/>
            <person name="Khan M.M."/>
            <person name="Islam R."/>
            <person name="Rashid M.M."/>
            <person name="Khan S.A."/>
            <person name="Rahman M.S."/>
            <person name="Alam M."/>
            <person name="Yahiya A.S."/>
            <person name="Khan M.S."/>
            <person name="Azam M.S."/>
            <person name="Haque T."/>
            <person name="Lashkar M.Z.H."/>
            <person name="Akhand A.I."/>
            <person name="Morshed G."/>
            <person name="Roy S."/>
            <person name="Uddin K.S."/>
            <person name="Rabeya T."/>
            <person name="Hossain A.S."/>
            <person name="Chowdhury A."/>
            <person name="Snigdha A.R."/>
            <person name="Mortoza M.S."/>
            <person name="Matin S.A."/>
            <person name="Hoque S.M.E."/>
            <person name="Islam M.K."/>
            <person name="Roy D.K."/>
            <person name="Haider R."/>
            <person name="Moosa M.M."/>
            <person name="Elias S.M."/>
            <person name="Hasan A.M."/>
            <person name="Jahan S."/>
            <person name="Shafiuddin M."/>
            <person name="Mahmood N."/>
            <person name="Shommy N.S."/>
        </authorList>
    </citation>
    <scope>NUCLEOTIDE SEQUENCE [LARGE SCALE GENOMIC DNA]</scope>
    <source>
        <strain evidence="2">cv. O-4</strain>
    </source>
</reference>
<dbReference type="EMBL" id="AWUE01021088">
    <property type="protein sequence ID" value="OMO63643.1"/>
    <property type="molecule type" value="Genomic_DNA"/>
</dbReference>
<comment type="caution">
    <text evidence="1">The sequence shown here is derived from an EMBL/GenBank/DDBJ whole genome shotgun (WGS) entry which is preliminary data.</text>
</comment>
<evidence type="ECO:0000313" key="1">
    <source>
        <dbReference type="EMBL" id="OMO63643.1"/>
    </source>
</evidence>
<proteinExistence type="predicted"/>
<gene>
    <name evidence="1" type="ORF">COLO4_32262</name>
</gene>
<accession>A0A1R3GZX9</accession>
<dbReference type="AlphaFoldDB" id="A0A1R3GZX9"/>
<organism evidence="1 2">
    <name type="scientific">Corchorus olitorius</name>
    <dbReference type="NCBI Taxonomy" id="93759"/>
    <lineage>
        <taxon>Eukaryota</taxon>
        <taxon>Viridiplantae</taxon>
        <taxon>Streptophyta</taxon>
        <taxon>Embryophyta</taxon>
        <taxon>Tracheophyta</taxon>
        <taxon>Spermatophyta</taxon>
        <taxon>Magnoliopsida</taxon>
        <taxon>eudicotyledons</taxon>
        <taxon>Gunneridae</taxon>
        <taxon>Pentapetalae</taxon>
        <taxon>rosids</taxon>
        <taxon>malvids</taxon>
        <taxon>Malvales</taxon>
        <taxon>Malvaceae</taxon>
        <taxon>Grewioideae</taxon>
        <taxon>Apeibeae</taxon>
        <taxon>Corchorus</taxon>
    </lineage>
</organism>
<name>A0A1R3GZX9_9ROSI</name>
<keyword evidence="2" id="KW-1185">Reference proteome</keyword>